<dbReference type="InterPro" id="IPR008949">
    <property type="entry name" value="Isoprenoid_synthase_dom_sf"/>
</dbReference>
<dbReference type="AlphaFoldDB" id="A0A3S4NFG3"/>
<comment type="caution">
    <text evidence="7">The sequence shown here is derived from an EMBL/GenBank/DDBJ whole genome shotgun (WGS) entry which is preliminary data.</text>
</comment>
<dbReference type="Pfam" id="PF03936">
    <property type="entry name" value="Terpene_synth_C"/>
    <property type="match status" value="1"/>
</dbReference>
<evidence type="ECO:0000259" key="6">
    <source>
        <dbReference type="Pfam" id="PF03936"/>
    </source>
</evidence>
<keyword evidence="2" id="KW-0479">Metal-binding</keyword>
<evidence type="ECO:0000313" key="7">
    <source>
        <dbReference type="EMBL" id="RWR76524.1"/>
    </source>
</evidence>
<comment type="pathway">
    <text evidence="1">Secondary metabolite biosynthesis; terpenoid biosynthesis.</text>
</comment>
<evidence type="ECO:0000256" key="4">
    <source>
        <dbReference type="ARBA" id="ARBA00023239"/>
    </source>
</evidence>
<evidence type="ECO:0000256" key="2">
    <source>
        <dbReference type="ARBA" id="ARBA00022723"/>
    </source>
</evidence>
<keyword evidence="4" id="KW-0456">Lyase</keyword>
<feature type="domain" description="Terpene synthase metal-binding" evidence="6">
    <location>
        <begin position="217"/>
        <end position="385"/>
    </location>
</feature>
<dbReference type="CDD" id="cd00684">
    <property type="entry name" value="Terpene_cyclase_plant_C1"/>
    <property type="match status" value="1"/>
</dbReference>
<dbReference type="InterPro" id="IPR008930">
    <property type="entry name" value="Terpenoid_cyclase/PrenylTrfase"/>
</dbReference>
<dbReference type="EMBL" id="QPKB01000002">
    <property type="protein sequence ID" value="RWR76524.1"/>
    <property type="molecule type" value="Genomic_DNA"/>
</dbReference>
<dbReference type="Proteomes" id="UP000283530">
    <property type="component" value="Unassembled WGS sequence"/>
</dbReference>
<dbReference type="Gene3D" id="1.50.10.130">
    <property type="entry name" value="Terpene synthase, N-terminal domain"/>
    <property type="match status" value="2"/>
</dbReference>
<evidence type="ECO:0000259" key="5">
    <source>
        <dbReference type="Pfam" id="PF01397"/>
    </source>
</evidence>
<dbReference type="OrthoDB" id="1877784at2759"/>
<gene>
    <name evidence="7" type="ORF">CKAN_00496800</name>
</gene>
<proteinExistence type="predicted"/>
<accession>A0A3S4NFG3</accession>
<evidence type="ECO:0000313" key="8">
    <source>
        <dbReference type="Proteomes" id="UP000283530"/>
    </source>
</evidence>
<dbReference type="GO" id="GO:0016102">
    <property type="term" value="P:diterpenoid biosynthetic process"/>
    <property type="evidence" value="ECO:0007669"/>
    <property type="project" value="InterPro"/>
</dbReference>
<dbReference type="GO" id="GO:0000287">
    <property type="term" value="F:magnesium ion binding"/>
    <property type="evidence" value="ECO:0007669"/>
    <property type="project" value="InterPro"/>
</dbReference>
<dbReference type="InterPro" id="IPR044814">
    <property type="entry name" value="Terpene_cyclase_plant_C1"/>
</dbReference>
<dbReference type="InterPro" id="IPR036965">
    <property type="entry name" value="Terpene_synth_N_sf"/>
</dbReference>
<dbReference type="Gene3D" id="1.10.600.10">
    <property type="entry name" value="Farnesyl Diphosphate Synthase"/>
    <property type="match status" value="1"/>
</dbReference>
<dbReference type="GO" id="GO:0010333">
    <property type="term" value="F:terpene synthase activity"/>
    <property type="evidence" value="ECO:0007669"/>
    <property type="project" value="InterPro"/>
</dbReference>
<dbReference type="UniPathway" id="UPA00213"/>
<name>A0A3S4NFG3_9MAGN</name>
<sequence length="442" mass="49977">MGHGQKIDAWTSKVGELKEKVKRMLTTSKGSVEEMIMIDEIQRLGVAYHFEKEINDALEHIYDANAFSKFKDSGSNFKEGLSSDAEGLLSLYEAAFYGTHGEDTLDEAISFTRGQLTSLMTHLDGPLAAQVGLALELPMRMRIPRLEARFYISLFQQQKGPNDVLLELAKLDFNLVQVNASNGAKGADKVVEGHMPCSKVPFCKRSIGRRLLLDIGWDLSAMDQLPEYMRPCFLAVLNTVDEIEEELMPGVKFCRIDYLKHEMKAVVQAYFKEAQWLKTNYVPTLEEYLKISLVTSGYFYLTAASYVGMGEEATKEAFDWLKTHPKFIMDSCLIGRLVDDIQSNEHEQKRAHVASAIECYMEEHGVSRPEACQKIREMVTSAWKDINKFCLKPIPFPLSLLLRVVNLTRVIEVIYLHGDGYSNSFGKTKEMISAILVNPIPM</sequence>
<feature type="domain" description="Terpene synthase N-terminal" evidence="5">
    <location>
        <begin position="8"/>
        <end position="64"/>
    </location>
</feature>
<evidence type="ECO:0000256" key="3">
    <source>
        <dbReference type="ARBA" id="ARBA00022842"/>
    </source>
</evidence>
<dbReference type="SUPFAM" id="SSF48239">
    <property type="entry name" value="Terpenoid cyclases/Protein prenyltransferases"/>
    <property type="match status" value="1"/>
</dbReference>
<dbReference type="PANTHER" id="PTHR31225:SF93">
    <property type="entry name" value="ALPHA-HUMULENE_(-)-(E)-BETA-CARYOPHYLLENE SYNTHASE"/>
    <property type="match status" value="1"/>
</dbReference>
<dbReference type="STRING" id="337451.A0A3S4NFG3"/>
<dbReference type="PANTHER" id="PTHR31225">
    <property type="entry name" value="OS04G0344100 PROTEIN-RELATED"/>
    <property type="match status" value="1"/>
</dbReference>
<dbReference type="InterPro" id="IPR005630">
    <property type="entry name" value="Terpene_synthase_metal-bd"/>
</dbReference>
<evidence type="ECO:0000256" key="1">
    <source>
        <dbReference type="ARBA" id="ARBA00004721"/>
    </source>
</evidence>
<dbReference type="InterPro" id="IPR050148">
    <property type="entry name" value="Terpene_synthase-like"/>
</dbReference>
<dbReference type="Pfam" id="PF01397">
    <property type="entry name" value="Terpene_synth"/>
    <property type="match status" value="2"/>
</dbReference>
<dbReference type="InterPro" id="IPR001906">
    <property type="entry name" value="Terpene_synth_N"/>
</dbReference>
<feature type="domain" description="Terpene synthase N-terminal" evidence="5">
    <location>
        <begin position="65"/>
        <end position="135"/>
    </location>
</feature>
<keyword evidence="8" id="KW-1185">Reference proteome</keyword>
<keyword evidence="3" id="KW-0460">Magnesium</keyword>
<organism evidence="7 8">
    <name type="scientific">Cinnamomum micranthum f. kanehirae</name>
    <dbReference type="NCBI Taxonomy" id="337451"/>
    <lineage>
        <taxon>Eukaryota</taxon>
        <taxon>Viridiplantae</taxon>
        <taxon>Streptophyta</taxon>
        <taxon>Embryophyta</taxon>
        <taxon>Tracheophyta</taxon>
        <taxon>Spermatophyta</taxon>
        <taxon>Magnoliopsida</taxon>
        <taxon>Magnoliidae</taxon>
        <taxon>Laurales</taxon>
        <taxon>Lauraceae</taxon>
        <taxon>Cinnamomum</taxon>
    </lineage>
</organism>
<dbReference type="SUPFAM" id="SSF48576">
    <property type="entry name" value="Terpenoid synthases"/>
    <property type="match status" value="1"/>
</dbReference>
<protein>
    <submittedName>
        <fullName evidence="7">Germacrene D synthase isoform X1</fullName>
    </submittedName>
</protein>
<reference evidence="7 8" key="1">
    <citation type="journal article" date="2019" name="Nat. Plants">
        <title>Stout camphor tree genome fills gaps in understanding of flowering plant genome evolution.</title>
        <authorList>
            <person name="Chaw S.M."/>
            <person name="Liu Y.C."/>
            <person name="Wu Y.W."/>
            <person name="Wang H.Y."/>
            <person name="Lin C.I."/>
            <person name="Wu C.S."/>
            <person name="Ke H.M."/>
            <person name="Chang L.Y."/>
            <person name="Hsu C.Y."/>
            <person name="Yang H.T."/>
            <person name="Sudianto E."/>
            <person name="Hsu M.H."/>
            <person name="Wu K.P."/>
            <person name="Wang L.N."/>
            <person name="Leebens-Mack J.H."/>
            <person name="Tsai I.J."/>
        </authorList>
    </citation>
    <scope>NUCLEOTIDE SEQUENCE [LARGE SCALE GENOMIC DNA]</scope>
    <source>
        <strain evidence="8">cv. Chaw 1501</strain>
        <tissue evidence="7">Young leaves</tissue>
    </source>
</reference>